<dbReference type="PANTHER" id="PTHR43877:SF2">
    <property type="entry name" value="AMINOALKYLPHOSPHONATE N-ACETYLTRANSFERASE-RELATED"/>
    <property type="match status" value="1"/>
</dbReference>
<evidence type="ECO:0000313" key="4">
    <source>
        <dbReference type="EMBL" id="TCD16375.1"/>
    </source>
</evidence>
<dbReference type="PROSITE" id="PS51186">
    <property type="entry name" value="GNAT"/>
    <property type="match status" value="1"/>
</dbReference>
<dbReference type="SUPFAM" id="SSF55729">
    <property type="entry name" value="Acyl-CoA N-acyltransferases (Nat)"/>
    <property type="match status" value="1"/>
</dbReference>
<gene>
    <name evidence="4" type="ORF">E0D97_02815</name>
</gene>
<evidence type="ECO:0000259" key="3">
    <source>
        <dbReference type="PROSITE" id="PS51186"/>
    </source>
</evidence>
<evidence type="ECO:0000313" key="5">
    <source>
        <dbReference type="Proteomes" id="UP000291301"/>
    </source>
</evidence>
<reference evidence="4 5" key="1">
    <citation type="journal article" date="2015" name="Antonie Van Leeuwenhoek">
        <title>Oricola cellulosilytica gen. nov., sp. nov., a cellulose-degrading bacterium of the family Phyllobacteriaceae isolated from surface seashore water, and emended descriptions of Mesorhizobium loti and Phyllobacterium myrsinacearum.</title>
        <authorList>
            <person name="Hameed A."/>
            <person name="Shahina M."/>
            <person name="Lai W.A."/>
            <person name="Lin S.Y."/>
            <person name="Young L.S."/>
            <person name="Liu Y.C."/>
            <person name="Hsu Y.H."/>
            <person name="Young C.C."/>
        </authorList>
    </citation>
    <scope>NUCLEOTIDE SEQUENCE [LARGE SCALE GENOMIC DNA]</scope>
    <source>
        <strain evidence="4 5">KCTC 52183</strain>
    </source>
</reference>
<keyword evidence="2" id="KW-0012">Acyltransferase</keyword>
<evidence type="ECO:0000256" key="1">
    <source>
        <dbReference type="ARBA" id="ARBA00022679"/>
    </source>
</evidence>
<protein>
    <submittedName>
        <fullName evidence="4">GNAT family N-acetyltransferase</fullName>
    </submittedName>
</protein>
<organism evidence="4 5">
    <name type="scientific">Oricola cellulosilytica</name>
    <dbReference type="NCBI Taxonomy" id="1429082"/>
    <lineage>
        <taxon>Bacteria</taxon>
        <taxon>Pseudomonadati</taxon>
        <taxon>Pseudomonadota</taxon>
        <taxon>Alphaproteobacteria</taxon>
        <taxon>Hyphomicrobiales</taxon>
        <taxon>Ahrensiaceae</taxon>
        <taxon>Oricola</taxon>
    </lineage>
</organism>
<name>A0A4R0PEY2_9HYPH</name>
<dbReference type="Gene3D" id="3.40.630.30">
    <property type="match status" value="1"/>
</dbReference>
<keyword evidence="1 4" id="KW-0808">Transferase</keyword>
<dbReference type="GO" id="GO:0016747">
    <property type="term" value="F:acyltransferase activity, transferring groups other than amino-acyl groups"/>
    <property type="evidence" value="ECO:0007669"/>
    <property type="project" value="InterPro"/>
</dbReference>
<dbReference type="InterPro" id="IPR000182">
    <property type="entry name" value="GNAT_dom"/>
</dbReference>
<dbReference type="PANTHER" id="PTHR43877">
    <property type="entry name" value="AMINOALKYLPHOSPHONATE N-ACETYLTRANSFERASE-RELATED-RELATED"/>
    <property type="match status" value="1"/>
</dbReference>
<comment type="caution">
    <text evidence="4">The sequence shown here is derived from an EMBL/GenBank/DDBJ whole genome shotgun (WGS) entry which is preliminary data.</text>
</comment>
<dbReference type="CDD" id="cd04301">
    <property type="entry name" value="NAT_SF"/>
    <property type="match status" value="1"/>
</dbReference>
<dbReference type="EMBL" id="SJST01000001">
    <property type="protein sequence ID" value="TCD16375.1"/>
    <property type="molecule type" value="Genomic_DNA"/>
</dbReference>
<keyword evidence="5" id="KW-1185">Reference proteome</keyword>
<proteinExistence type="predicted"/>
<dbReference type="Proteomes" id="UP000291301">
    <property type="component" value="Unassembled WGS sequence"/>
</dbReference>
<dbReference type="InterPro" id="IPR050832">
    <property type="entry name" value="Bact_Acetyltransf"/>
</dbReference>
<evidence type="ECO:0000256" key="2">
    <source>
        <dbReference type="ARBA" id="ARBA00023315"/>
    </source>
</evidence>
<accession>A0A4R0PEY2</accession>
<dbReference type="InterPro" id="IPR016181">
    <property type="entry name" value="Acyl_CoA_acyltransferase"/>
</dbReference>
<sequence length="159" mass="17861">MAAFERRRTDRAEMTLRTACDSDVDVLLSLQREAFGEDPHCLTREGFEAFLIGGRTDVIAAERGGVVVGYAVLNNRPFRPWTALDYIAVKTSLRGGGIGEALLAEAMTLARRRTVRLFVRPTNRAAIRFYKRHGFDRSGIRANNYADGEDAVIMTRRRP</sequence>
<feature type="domain" description="N-acetyltransferase" evidence="3">
    <location>
        <begin position="14"/>
        <end position="159"/>
    </location>
</feature>
<dbReference type="Pfam" id="PF00583">
    <property type="entry name" value="Acetyltransf_1"/>
    <property type="match status" value="1"/>
</dbReference>
<dbReference type="AlphaFoldDB" id="A0A4R0PEY2"/>